<dbReference type="AlphaFoldDB" id="A0A9N9NKS4"/>
<dbReference type="Proteomes" id="UP000789508">
    <property type="component" value="Unassembled WGS sequence"/>
</dbReference>
<reference evidence="1" key="1">
    <citation type="submission" date="2021-06" db="EMBL/GenBank/DDBJ databases">
        <authorList>
            <person name="Kallberg Y."/>
            <person name="Tangrot J."/>
            <person name="Rosling A."/>
        </authorList>
    </citation>
    <scope>NUCLEOTIDE SEQUENCE</scope>
    <source>
        <strain evidence="1">FL130A</strain>
    </source>
</reference>
<name>A0A9N9NKS4_9GLOM</name>
<gene>
    <name evidence="1" type="ORF">ALEPTO_LOCUS13164</name>
</gene>
<protein>
    <submittedName>
        <fullName evidence="1">9521_t:CDS:1</fullName>
    </submittedName>
</protein>
<dbReference type="OrthoDB" id="2328675at2759"/>
<feature type="non-terminal residue" evidence="1">
    <location>
        <position position="1"/>
    </location>
</feature>
<organism evidence="1 2">
    <name type="scientific">Ambispora leptoticha</name>
    <dbReference type="NCBI Taxonomy" id="144679"/>
    <lineage>
        <taxon>Eukaryota</taxon>
        <taxon>Fungi</taxon>
        <taxon>Fungi incertae sedis</taxon>
        <taxon>Mucoromycota</taxon>
        <taxon>Glomeromycotina</taxon>
        <taxon>Glomeromycetes</taxon>
        <taxon>Archaeosporales</taxon>
        <taxon>Ambisporaceae</taxon>
        <taxon>Ambispora</taxon>
    </lineage>
</organism>
<sequence length="352" mass="40182">KQNPNDTTCIEPQLYFRIIHQDLNITRINVDLPSDMQSLVCEMWGTKNKYFGSVMKPPYFLVSYVNVTKRIGMDNDYEYYRAGLLMDWDGNFRDFIQMTPVQDFPSSGLIIHNVNPENGFLWLYSASRNNTLGWTKYSTVHENGTITKLSNGTFSTTASSAFPFAMVDGGYGLAYTINKTNETQLNKNNISNALYANWEAYVTFLRPDVKEFMKPFLLYETTEQLSKLLIYSCNTPYDADGYKCLLRLEMIFGNSTQILFKQVWFLTSGSVYKIEDVPLENPNYEVNDISTLFYGGFLMTIYNKKGTDNSSVTGFIYDSAGNPNGAWDIPDNVRVSDVYKILPNNTLWGVST</sequence>
<feature type="non-terminal residue" evidence="1">
    <location>
        <position position="352"/>
    </location>
</feature>
<proteinExistence type="predicted"/>
<accession>A0A9N9NKS4</accession>
<comment type="caution">
    <text evidence="1">The sequence shown here is derived from an EMBL/GenBank/DDBJ whole genome shotgun (WGS) entry which is preliminary data.</text>
</comment>
<dbReference type="EMBL" id="CAJVPS010038489">
    <property type="protein sequence ID" value="CAG8747139.1"/>
    <property type="molecule type" value="Genomic_DNA"/>
</dbReference>
<evidence type="ECO:0000313" key="1">
    <source>
        <dbReference type="EMBL" id="CAG8747139.1"/>
    </source>
</evidence>
<keyword evidence="2" id="KW-1185">Reference proteome</keyword>
<evidence type="ECO:0000313" key="2">
    <source>
        <dbReference type="Proteomes" id="UP000789508"/>
    </source>
</evidence>